<evidence type="ECO:0000313" key="2">
    <source>
        <dbReference type="EMBL" id="CZS88890.1"/>
    </source>
</evidence>
<sequence length="238" mass="26963">MQIHPVKANKDPRLDAFGTGKAAVSRMRRMITGKEVILTAESIDALAIVSSASKPMRRQHNIRRIRPQVDNIEPSNGLFDTDIEFHGLDPFSVMPETVGEPVPKKLLIRYYIERRAPWLIFLDNGLKPDRSRLAWLHFALAFFYATLLTTATIKHANENMNDPEKSATDEMIMVALILLAFNIGGAVVDEYEIHLRAIDQMINVRGGIEKLGMRGMPNNWLVIARRPGRDGWEDGMFK</sequence>
<dbReference type="EMBL" id="FJUW01000002">
    <property type="protein sequence ID" value="CZS88890.1"/>
    <property type="molecule type" value="Genomic_DNA"/>
</dbReference>
<proteinExistence type="predicted"/>
<evidence type="ECO:0000256" key="1">
    <source>
        <dbReference type="SAM" id="Phobius"/>
    </source>
</evidence>
<name>A0A1E1JT86_9HELO</name>
<keyword evidence="3" id="KW-1185">Reference proteome</keyword>
<feature type="transmembrane region" description="Helical" evidence="1">
    <location>
        <begin position="133"/>
        <end position="151"/>
    </location>
</feature>
<keyword evidence="1" id="KW-0812">Transmembrane</keyword>
<comment type="caution">
    <text evidence="2">The sequence shown here is derived from an EMBL/GenBank/DDBJ whole genome shotgun (WGS) entry which is preliminary data.</text>
</comment>
<dbReference type="AlphaFoldDB" id="A0A1E1JT86"/>
<keyword evidence="1" id="KW-1133">Transmembrane helix</keyword>
<feature type="transmembrane region" description="Helical" evidence="1">
    <location>
        <begin position="171"/>
        <end position="188"/>
    </location>
</feature>
<protein>
    <submittedName>
        <fullName evidence="2">Uncharacterized protein</fullName>
    </submittedName>
</protein>
<evidence type="ECO:0000313" key="3">
    <source>
        <dbReference type="Proteomes" id="UP000178129"/>
    </source>
</evidence>
<keyword evidence="1" id="KW-0472">Membrane</keyword>
<organism evidence="2 3">
    <name type="scientific">Rhynchosporium graminicola</name>
    <dbReference type="NCBI Taxonomy" id="2792576"/>
    <lineage>
        <taxon>Eukaryota</taxon>
        <taxon>Fungi</taxon>
        <taxon>Dikarya</taxon>
        <taxon>Ascomycota</taxon>
        <taxon>Pezizomycotina</taxon>
        <taxon>Leotiomycetes</taxon>
        <taxon>Helotiales</taxon>
        <taxon>Ploettnerulaceae</taxon>
        <taxon>Rhynchosporium</taxon>
    </lineage>
</organism>
<reference evidence="3" key="1">
    <citation type="submission" date="2016-03" db="EMBL/GenBank/DDBJ databases">
        <authorList>
            <person name="Ploux O."/>
        </authorList>
    </citation>
    <scope>NUCLEOTIDE SEQUENCE [LARGE SCALE GENOMIC DNA]</scope>
    <source>
        <strain evidence="3">UK7</strain>
    </source>
</reference>
<accession>A0A1E1JT86</accession>
<dbReference type="Proteomes" id="UP000178129">
    <property type="component" value="Unassembled WGS sequence"/>
</dbReference>
<dbReference type="InParanoid" id="A0A1E1JT86"/>
<gene>
    <name evidence="2" type="ORF">RCO7_04564</name>
</gene>